<feature type="domain" description="YrhK" evidence="2">
    <location>
        <begin position="21"/>
        <end position="75"/>
    </location>
</feature>
<dbReference type="OrthoDB" id="5862062at2"/>
<accession>A0A1J0WK70</accession>
<keyword evidence="4" id="KW-1185">Reference proteome</keyword>
<dbReference type="STRING" id="1917485.BOO69_15845"/>
<gene>
    <name evidence="3" type="ORF">BOO69_15845</name>
</gene>
<dbReference type="Proteomes" id="UP000181897">
    <property type="component" value="Chromosome"/>
</dbReference>
<evidence type="ECO:0000259" key="2">
    <source>
        <dbReference type="Pfam" id="PF14145"/>
    </source>
</evidence>
<protein>
    <recommendedName>
        <fullName evidence="2">YrhK domain-containing protein</fullName>
    </recommendedName>
</protein>
<feature type="transmembrane region" description="Helical" evidence="1">
    <location>
        <begin position="52"/>
        <end position="70"/>
    </location>
</feature>
<keyword evidence="1" id="KW-1133">Transmembrane helix</keyword>
<dbReference type="EMBL" id="CP018076">
    <property type="protein sequence ID" value="APE44714.1"/>
    <property type="molecule type" value="Genomic_DNA"/>
</dbReference>
<evidence type="ECO:0000313" key="4">
    <source>
        <dbReference type="Proteomes" id="UP000181897"/>
    </source>
</evidence>
<sequence length="98" mass="11726">MRLFHRDRREDSEAHRRVYARFEIAYTTVDFMAAVLFIVGSVMFFYDAWQETGTWLFLVGSVFFAAKPTLRLWREVKLYRLGDMDDLADRVYRADKSD</sequence>
<evidence type="ECO:0000313" key="3">
    <source>
        <dbReference type="EMBL" id="APE44714.1"/>
    </source>
</evidence>
<dbReference type="KEGG" id="suam:BOO69_15845"/>
<evidence type="ECO:0000256" key="1">
    <source>
        <dbReference type="SAM" id="Phobius"/>
    </source>
</evidence>
<keyword evidence="1" id="KW-0472">Membrane</keyword>
<keyword evidence="1" id="KW-0812">Transmembrane</keyword>
<dbReference type="RefSeq" id="WP_071973061.1">
    <property type="nucleotide sequence ID" value="NZ_CP018076.1"/>
</dbReference>
<dbReference type="InterPro" id="IPR025424">
    <property type="entry name" value="YrhK_domain"/>
</dbReference>
<organism evidence="3 4">
    <name type="scientific">Sulfitobacter alexandrii</name>
    <dbReference type="NCBI Taxonomy" id="1917485"/>
    <lineage>
        <taxon>Bacteria</taxon>
        <taxon>Pseudomonadati</taxon>
        <taxon>Pseudomonadota</taxon>
        <taxon>Alphaproteobacteria</taxon>
        <taxon>Rhodobacterales</taxon>
        <taxon>Roseobacteraceae</taxon>
        <taxon>Sulfitobacter</taxon>
    </lineage>
</organism>
<reference evidence="3 4" key="1">
    <citation type="submission" date="2016-11" db="EMBL/GenBank/DDBJ databases">
        <title>Complete genome sequence of Sulfitobacter sp. AM1-D1, a toxic bacteria associated with marine dinoflagellate Alexandrium minutum in East China Sea.</title>
        <authorList>
            <person name="Yang Q."/>
            <person name="Zhang X."/>
            <person name="Tian X."/>
        </authorList>
    </citation>
    <scope>NUCLEOTIDE SEQUENCE [LARGE SCALE GENOMIC DNA]</scope>
    <source>
        <strain evidence="3 4">AM1-D1</strain>
    </source>
</reference>
<name>A0A1J0WK70_9RHOB</name>
<dbReference type="AlphaFoldDB" id="A0A1J0WK70"/>
<dbReference type="Pfam" id="PF14145">
    <property type="entry name" value="YrhK"/>
    <property type="match status" value="1"/>
</dbReference>
<feature type="transmembrane region" description="Helical" evidence="1">
    <location>
        <begin position="24"/>
        <end position="46"/>
    </location>
</feature>
<proteinExistence type="predicted"/>